<gene>
    <name evidence="1" type="ORF">GCM10017790_58310</name>
</gene>
<reference evidence="2" key="1">
    <citation type="journal article" date="2019" name="Int. J. Syst. Evol. Microbiol.">
        <title>The Global Catalogue of Microorganisms (GCM) 10K type strain sequencing project: providing services to taxonomists for standard genome sequencing and annotation.</title>
        <authorList>
            <consortium name="The Broad Institute Genomics Platform"/>
            <consortium name="The Broad Institute Genome Sequencing Center for Infectious Disease"/>
            <person name="Wu L."/>
            <person name="Ma J."/>
        </authorList>
    </citation>
    <scope>NUCLEOTIDE SEQUENCE [LARGE SCALE GENOMIC DNA]</scope>
    <source>
        <strain evidence="2">CGMCC 4.7683</strain>
    </source>
</reference>
<dbReference type="Proteomes" id="UP000635387">
    <property type="component" value="Unassembled WGS sequence"/>
</dbReference>
<proteinExistence type="predicted"/>
<keyword evidence="2" id="KW-1185">Reference proteome</keyword>
<organism evidence="1 2">
    <name type="scientific">Amycolatopsis oliviviridis</name>
    <dbReference type="NCBI Taxonomy" id="1471590"/>
    <lineage>
        <taxon>Bacteria</taxon>
        <taxon>Bacillati</taxon>
        <taxon>Actinomycetota</taxon>
        <taxon>Actinomycetes</taxon>
        <taxon>Pseudonocardiales</taxon>
        <taxon>Pseudonocardiaceae</taxon>
        <taxon>Amycolatopsis</taxon>
    </lineage>
</organism>
<dbReference type="EMBL" id="BNAY01000007">
    <property type="protein sequence ID" value="GHH28072.1"/>
    <property type="molecule type" value="Genomic_DNA"/>
</dbReference>
<sequence>MKDPQALYEHFGDIDFLIGDRWELRKPMPGTQGEFPARLRDTPGAREAFSAAWIHRVLAKKRNFDHADLEWATAAMSASQASGGVADSMPDVHKVERVVEARVERDRISPKS</sequence>
<dbReference type="Gene3D" id="3.40.1190.20">
    <property type="match status" value="1"/>
</dbReference>
<accession>A0ABQ3LXX1</accession>
<protein>
    <submittedName>
        <fullName evidence="1">Uncharacterized protein</fullName>
    </submittedName>
</protein>
<evidence type="ECO:0000313" key="1">
    <source>
        <dbReference type="EMBL" id="GHH28072.1"/>
    </source>
</evidence>
<evidence type="ECO:0000313" key="2">
    <source>
        <dbReference type="Proteomes" id="UP000635387"/>
    </source>
</evidence>
<dbReference type="InterPro" id="IPR029056">
    <property type="entry name" value="Ribokinase-like"/>
</dbReference>
<comment type="caution">
    <text evidence="1">The sequence shown here is derived from an EMBL/GenBank/DDBJ whole genome shotgun (WGS) entry which is preliminary data.</text>
</comment>
<name>A0ABQ3LXX1_9PSEU</name>